<dbReference type="InterPro" id="IPR006311">
    <property type="entry name" value="TAT_signal"/>
</dbReference>
<sequence length="173" mass="18541">MERRRALKYGAVLAGLLLAGVSAGPASPAGFALDSECGFGVGMQRLRTGAEFWPSLNQLTNHSDSPIEITGVTAVHVPQGIRVTGWSAYDAMPDGQAMSGDAAVMRPYTNLAARPIRIPARTATTVYPMVHLQLTRPGTYMLKDFRIDYIKDGHRYTQAVACSAELASGPFVS</sequence>
<keyword evidence="3" id="KW-1185">Reference proteome</keyword>
<organism evidence="2 3">
    <name type="scientific">Streptomyces beijiangensis</name>
    <dbReference type="NCBI Taxonomy" id="163361"/>
    <lineage>
        <taxon>Bacteria</taxon>
        <taxon>Bacillati</taxon>
        <taxon>Actinomycetota</taxon>
        <taxon>Actinomycetes</taxon>
        <taxon>Kitasatosporales</taxon>
        <taxon>Streptomycetaceae</taxon>
        <taxon>Streptomyces</taxon>
    </lineage>
</organism>
<gene>
    <name evidence="2" type="ORF">J0695_12370</name>
</gene>
<dbReference type="RefSeq" id="WP_206962040.1">
    <property type="nucleotide sequence ID" value="NZ_BAAAJJ010000013.1"/>
</dbReference>
<protein>
    <submittedName>
        <fullName evidence="2">Uncharacterized protein</fullName>
    </submittedName>
</protein>
<keyword evidence="1" id="KW-0732">Signal</keyword>
<comment type="caution">
    <text evidence="2">The sequence shown here is derived from an EMBL/GenBank/DDBJ whole genome shotgun (WGS) entry which is preliminary data.</text>
</comment>
<evidence type="ECO:0000313" key="3">
    <source>
        <dbReference type="Proteomes" id="UP000664167"/>
    </source>
</evidence>
<reference evidence="2" key="1">
    <citation type="submission" date="2021-03" db="EMBL/GenBank/DDBJ databases">
        <title>Streptomyces poriferae sp. nov., a novel marine sponge-derived Actinobacteria species with anti-MRSA activity.</title>
        <authorList>
            <person name="Sandoval-Powers M."/>
            <person name="Kralova S."/>
            <person name="Nguyen G.-S."/>
            <person name="Fawwal D."/>
            <person name="Degnes K."/>
            <person name="Klinkenberg G."/>
            <person name="Sletta H."/>
            <person name="Wentzel A."/>
            <person name="Liles M.R."/>
        </authorList>
    </citation>
    <scope>NUCLEOTIDE SEQUENCE</scope>
    <source>
        <strain evidence="2">DSM 41794</strain>
    </source>
</reference>
<dbReference type="EMBL" id="JAFLRJ010000107">
    <property type="protein sequence ID" value="MBO0512596.1"/>
    <property type="molecule type" value="Genomic_DNA"/>
</dbReference>
<dbReference type="Proteomes" id="UP000664167">
    <property type="component" value="Unassembled WGS sequence"/>
</dbReference>
<proteinExistence type="predicted"/>
<feature type="signal peptide" evidence="1">
    <location>
        <begin position="1"/>
        <end position="28"/>
    </location>
</feature>
<feature type="chain" id="PRO_5036906427" evidence="1">
    <location>
        <begin position="29"/>
        <end position="173"/>
    </location>
</feature>
<evidence type="ECO:0000256" key="1">
    <source>
        <dbReference type="SAM" id="SignalP"/>
    </source>
</evidence>
<dbReference type="PROSITE" id="PS51318">
    <property type="entry name" value="TAT"/>
    <property type="match status" value="1"/>
</dbReference>
<dbReference type="AlphaFoldDB" id="A0A939JE12"/>
<accession>A0A939JE12</accession>
<evidence type="ECO:0000313" key="2">
    <source>
        <dbReference type="EMBL" id="MBO0512596.1"/>
    </source>
</evidence>
<name>A0A939JE12_9ACTN</name>